<dbReference type="GO" id="GO:0005634">
    <property type="term" value="C:nucleus"/>
    <property type="evidence" value="ECO:0007669"/>
    <property type="project" value="UniProtKB-SubCell"/>
</dbReference>
<protein>
    <recommendedName>
        <fullName evidence="12">C2H2-type domain-containing protein</fullName>
    </recommendedName>
</protein>
<feature type="compositionally biased region" description="Basic residues" evidence="11">
    <location>
        <begin position="787"/>
        <end position="800"/>
    </location>
</feature>
<dbReference type="InterPro" id="IPR036236">
    <property type="entry name" value="Znf_C2H2_sf"/>
</dbReference>
<dbReference type="AlphaFoldDB" id="A0A9W8CYM2"/>
<dbReference type="PROSITE" id="PS00028">
    <property type="entry name" value="ZINC_FINGER_C2H2_1"/>
    <property type="match status" value="2"/>
</dbReference>
<reference evidence="13" key="1">
    <citation type="submission" date="2022-07" db="EMBL/GenBank/DDBJ databases">
        <title>Phylogenomic reconstructions and comparative analyses of Kickxellomycotina fungi.</title>
        <authorList>
            <person name="Reynolds N.K."/>
            <person name="Stajich J.E."/>
            <person name="Barry K."/>
            <person name="Grigoriev I.V."/>
            <person name="Crous P."/>
            <person name="Smith M.E."/>
        </authorList>
    </citation>
    <scope>NUCLEOTIDE SEQUENCE</scope>
    <source>
        <strain evidence="13">BCRC 34381</strain>
    </source>
</reference>
<evidence type="ECO:0000313" key="14">
    <source>
        <dbReference type="Proteomes" id="UP001143981"/>
    </source>
</evidence>
<keyword evidence="6" id="KW-0805">Transcription regulation</keyword>
<proteinExistence type="inferred from homology"/>
<evidence type="ECO:0000256" key="10">
    <source>
        <dbReference type="PROSITE-ProRule" id="PRU00042"/>
    </source>
</evidence>
<comment type="similarity">
    <text evidence="9">Belongs to the STE12 transcription factor family.</text>
</comment>
<dbReference type="GO" id="GO:1990527">
    <property type="term" value="C:Tec1p-Ste12p-Dig1p complex"/>
    <property type="evidence" value="ECO:0007669"/>
    <property type="project" value="TreeGrafter"/>
</dbReference>
<dbReference type="GO" id="GO:0008270">
    <property type="term" value="F:zinc ion binding"/>
    <property type="evidence" value="ECO:0007669"/>
    <property type="project" value="UniProtKB-KW"/>
</dbReference>
<feature type="region of interest" description="Disordered" evidence="11">
    <location>
        <begin position="413"/>
        <end position="436"/>
    </location>
</feature>
<feature type="domain" description="C2H2-type" evidence="12">
    <location>
        <begin position="765"/>
        <end position="794"/>
    </location>
</feature>
<gene>
    <name evidence="13" type="ORF">LPJ61_000903</name>
</gene>
<comment type="subcellular location">
    <subcellularLocation>
        <location evidence="1">Nucleus</location>
    </subcellularLocation>
</comment>
<name>A0A9W8CYM2_9FUNG</name>
<evidence type="ECO:0000256" key="8">
    <source>
        <dbReference type="ARBA" id="ARBA00023242"/>
    </source>
</evidence>
<evidence type="ECO:0000313" key="13">
    <source>
        <dbReference type="EMBL" id="KAJ1734763.1"/>
    </source>
</evidence>
<feature type="region of interest" description="Disordered" evidence="11">
    <location>
        <begin position="232"/>
        <end position="276"/>
    </location>
</feature>
<dbReference type="EMBL" id="JANBOI010000058">
    <property type="protein sequence ID" value="KAJ1734763.1"/>
    <property type="molecule type" value="Genomic_DNA"/>
</dbReference>
<organism evidence="13 14">
    <name type="scientific">Coemansia biformis</name>
    <dbReference type="NCBI Taxonomy" id="1286918"/>
    <lineage>
        <taxon>Eukaryota</taxon>
        <taxon>Fungi</taxon>
        <taxon>Fungi incertae sedis</taxon>
        <taxon>Zoopagomycota</taxon>
        <taxon>Kickxellomycotina</taxon>
        <taxon>Kickxellomycetes</taxon>
        <taxon>Kickxellales</taxon>
        <taxon>Kickxellaceae</taxon>
        <taxon>Coemansia</taxon>
    </lineage>
</organism>
<dbReference type="InterPro" id="IPR003120">
    <property type="entry name" value="Ste12"/>
</dbReference>
<feature type="domain" description="C2H2-type" evidence="12">
    <location>
        <begin position="735"/>
        <end position="764"/>
    </location>
</feature>
<dbReference type="Gene3D" id="3.30.160.60">
    <property type="entry name" value="Classic Zinc Finger"/>
    <property type="match status" value="2"/>
</dbReference>
<feature type="compositionally biased region" description="Low complexity" evidence="11">
    <location>
        <begin position="232"/>
        <end position="247"/>
    </location>
</feature>
<dbReference type="GO" id="GO:1990526">
    <property type="term" value="C:Ste12p-Dig1p-Dig2p complex"/>
    <property type="evidence" value="ECO:0007669"/>
    <property type="project" value="TreeGrafter"/>
</dbReference>
<evidence type="ECO:0000259" key="12">
    <source>
        <dbReference type="PROSITE" id="PS50157"/>
    </source>
</evidence>
<keyword evidence="2" id="KW-0479">Metal-binding</keyword>
<dbReference type="SMART" id="SM00424">
    <property type="entry name" value="STE"/>
    <property type="match status" value="1"/>
</dbReference>
<dbReference type="GO" id="GO:0003700">
    <property type="term" value="F:DNA-binding transcription factor activity"/>
    <property type="evidence" value="ECO:0007669"/>
    <property type="project" value="InterPro"/>
</dbReference>
<feature type="compositionally biased region" description="Basic and acidic residues" evidence="11">
    <location>
        <begin position="701"/>
        <end position="730"/>
    </location>
</feature>
<dbReference type="SMART" id="SM00355">
    <property type="entry name" value="ZnF_C2H2"/>
    <property type="match status" value="2"/>
</dbReference>
<evidence type="ECO:0000256" key="6">
    <source>
        <dbReference type="ARBA" id="ARBA00023015"/>
    </source>
</evidence>
<dbReference type="PROSITE" id="PS50157">
    <property type="entry name" value="ZINC_FINGER_C2H2_2"/>
    <property type="match status" value="2"/>
</dbReference>
<sequence length="1134" mass="118013">MLRRSMDLACFLANAPSLFGEEATPEEAVEPDIVRGTHHGAIRCFGFANGDILSCVRWDSQFHITSTDIIRALVHRFEDIRRPVVNIKKFEEGVFSDLRCLKPGIDARLELPRSEFLELLYKHHCVRTQKKQKVFYWASVPHDMLFRDALERDLKREAMGIEPTTKITKDADPSSLVVIGGVELPLSVPPTLAAHMRAAAPAGADALATAARVSTPLVTTSAAVAARLAAPASDTSAGAAPASSSCADDSDTPTMHPDRTCSPAGSPGPLAASSRRQEGLQPLDGVFEGGASQPSLSEYISGRSALLAGAPPNDSWPGVDFHALHRRAPELHGDYYDYQATPTPHHSPREGAANSQGLLDLLTADPNALITQDNVGDFSAILDELLSGAVQAQGSARDHQGFPLVSQSFSPSLFQQPDLLPHGPPRAADRSASAASMSMESEGALRSTIQPPSAAAVAAAAGAMDSSPSAMSVAKAGYMSLSQTPELVAPQRFDSSGIQPMTIDDLDNILATVSSPGPVPLAGSIGSAAPGFADPSLAGLFPMLGSPAGLAELTAPAMSLGVSQPLALVAADGPKPAEDPRPQWRGQKPGNAPPPRSTRFSRFHPYLKTMARIAHRGSPTILNRYPSTADPNIAAAAVNAMVAKANGGIPPAAQAGPSAYNREQQGGLLAAVTGSASAMAQSGGPDSPMLEVGADASYGSDIEHGNASDGDDISKGKESSSRKSKAGEGDDRRRYACAFAGCTKQFKRHEHLKRHLRTHTGERPYKCPVPGCEKIFARMDNLNQHSRTHVNRKTAARRTSHNPADGTAQQQQQPTLSMAGAGALGSSGAGGMFLIGNQTGAPLLDADGVLPRALVGMGGTAAAAESAAADAFAYGGAAAAGGVDVGGARIPLPTDMELLSREWMIRNLGGQLMQQQQQQSPLPLVQSPMMENNIVSFLRKISKNNRVRVAGGTPLGVGDTSAGRARDEQVPTGYGAGMSIAVGGAIPGGGGGQALADPQLMAVQGGDAGSGFGRLLTIEPNGTAINPIWLASFLAQEQQQQHDQQHQQQSISIQAAAELAPTIGTRPASLKRHHHEDDYGGDGDVVMSGNCSDGSARSPGVSGSDRQGAPVTGGVSANKFVRSGVLSKPHTMPV</sequence>
<evidence type="ECO:0000256" key="3">
    <source>
        <dbReference type="ARBA" id="ARBA00022737"/>
    </source>
</evidence>
<keyword evidence="4 10" id="KW-0863">Zinc-finger</keyword>
<dbReference type="PANTHER" id="PTHR47427">
    <property type="entry name" value="PROTEIN STE12"/>
    <property type="match status" value="1"/>
</dbReference>
<dbReference type="Proteomes" id="UP001143981">
    <property type="component" value="Unassembled WGS sequence"/>
</dbReference>
<keyword evidence="8" id="KW-0539">Nucleus</keyword>
<evidence type="ECO:0000256" key="1">
    <source>
        <dbReference type="ARBA" id="ARBA00004123"/>
    </source>
</evidence>
<evidence type="ECO:0000256" key="11">
    <source>
        <dbReference type="SAM" id="MobiDB-lite"/>
    </source>
</evidence>
<evidence type="ECO:0000256" key="7">
    <source>
        <dbReference type="ARBA" id="ARBA00023163"/>
    </source>
</evidence>
<keyword evidence="14" id="KW-1185">Reference proteome</keyword>
<evidence type="ECO:0000256" key="2">
    <source>
        <dbReference type="ARBA" id="ARBA00022723"/>
    </source>
</evidence>
<feature type="region of interest" description="Disordered" evidence="11">
    <location>
        <begin position="787"/>
        <end position="822"/>
    </location>
</feature>
<comment type="caution">
    <text evidence="13">The sequence shown here is derived from an EMBL/GenBank/DDBJ whole genome shotgun (WGS) entry which is preliminary data.</text>
</comment>
<keyword evidence="7" id="KW-0804">Transcription</keyword>
<feature type="region of interest" description="Disordered" evidence="11">
    <location>
        <begin position="678"/>
        <end position="730"/>
    </location>
</feature>
<dbReference type="SUPFAM" id="SSF57667">
    <property type="entry name" value="beta-beta-alpha zinc fingers"/>
    <property type="match status" value="1"/>
</dbReference>
<keyword evidence="5" id="KW-0862">Zinc</keyword>
<evidence type="ECO:0000256" key="5">
    <source>
        <dbReference type="ARBA" id="ARBA00022833"/>
    </source>
</evidence>
<feature type="region of interest" description="Disordered" evidence="11">
    <location>
        <begin position="571"/>
        <end position="601"/>
    </location>
</feature>
<dbReference type="Pfam" id="PF02200">
    <property type="entry name" value="STE"/>
    <property type="match status" value="1"/>
</dbReference>
<feature type="region of interest" description="Disordered" evidence="11">
    <location>
        <begin position="1065"/>
        <end position="1116"/>
    </location>
</feature>
<dbReference type="InterPro" id="IPR013087">
    <property type="entry name" value="Znf_C2H2_type"/>
</dbReference>
<evidence type="ECO:0000256" key="9">
    <source>
        <dbReference type="ARBA" id="ARBA00024345"/>
    </source>
</evidence>
<dbReference type="FunFam" id="3.30.160.60:FF:000125">
    <property type="entry name" value="Putative zinc finger protein 143"/>
    <property type="match status" value="2"/>
</dbReference>
<dbReference type="InterPro" id="IPR052127">
    <property type="entry name" value="STE12_transcription_factor"/>
</dbReference>
<dbReference type="PANTHER" id="PTHR47427:SF1">
    <property type="entry name" value="PROTEIN STE12"/>
    <property type="match status" value="1"/>
</dbReference>
<dbReference type="Pfam" id="PF00096">
    <property type="entry name" value="zf-C2H2"/>
    <property type="match status" value="2"/>
</dbReference>
<keyword evidence="3" id="KW-0677">Repeat</keyword>
<accession>A0A9W8CYM2</accession>
<evidence type="ECO:0000256" key="4">
    <source>
        <dbReference type="ARBA" id="ARBA00022771"/>
    </source>
</evidence>
<dbReference type="OrthoDB" id="1095242at2759"/>